<dbReference type="OrthoDB" id="9816206at2"/>
<evidence type="ECO:0000259" key="1">
    <source>
        <dbReference type="Pfam" id="PF10543"/>
    </source>
</evidence>
<dbReference type="eggNOG" id="COG0449">
    <property type="taxonomic scope" value="Bacteria"/>
</dbReference>
<dbReference type="AlphaFoldDB" id="I5AZ87"/>
<reference evidence="2 3" key="2">
    <citation type="submission" date="2012-02" db="EMBL/GenBank/DDBJ databases">
        <title>Improved High-Quality Draft sequence of Desulfobacter postgatei 2ac9.</title>
        <authorList>
            <consortium name="US DOE Joint Genome Institute"/>
            <person name="Lucas S."/>
            <person name="Han J."/>
            <person name="Lapidus A."/>
            <person name="Cheng J.-F."/>
            <person name="Goodwin L."/>
            <person name="Pitluck S."/>
            <person name="Peters L."/>
            <person name="Ovchinnikova G."/>
            <person name="Held B."/>
            <person name="Detter J.C."/>
            <person name="Han C."/>
            <person name="Tapia R."/>
            <person name="Land M."/>
            <person name="Hauser L."/>
            <person name="Kyrpides N."/>
            <person name="Ivanova N."/>
            <person name="Pagani I."/>
            <person name="Orellana R."/>
            <person name="Lovley D."/>
            <person name="Woyke T."/>
        </authorList>
    </citation>
    <scope>NUCLEOTIDE SEQUENCE [LARGE SCALE GENOMIC DNA]</scope>
    <source>
        <strain evidence="2 3">2ac9</strain>
    </source>
</reference>
<dbReference type="Pfam" id="PF10543">
    <property type="entry name" value="ORF6N"/>
    <property type="match status" value="1"/>
</dbReference>
<accession>I5AZ87</accession>
<name>I5AZ87_9BACT</name>
<proteinExistence type="predicted"/>
<gene>
    <name evidence="2" type="ORF">DespoDRAFT_00536</name>
</gene>
<evidence type="ECO:0000313" key="3">
    <source>
        <dbReference type="Proteomes" id="UP000005778"/>
    </source>
</evidence>
<dbReference type="Proteomes" id="UP000005778">
    <property type="component" value="Chromosome"/>
</dbReference>
<dbReference type="RefSeq" id="WP_004071159.1">
    <property type="nucleotide sequence ID" value="NZ_CM001488.1"/>
</dbReference>
<keyword evidence="3" id="KW-1185">Reference proteome</keyword>
<dbReference type="STRING" id="879212.DespoDRAFT_00536"/>
<dbReference type="InterPro" id="IPR018873">
    <property type="entry name" value="KilA-N_DNA-bd_domain"/>
</dbReference>
<dbReference type="EMBL" id="CM001488">
    <property type="protein sequence ID" value="EIM62550.1"/>
    <property type="molecule type" value="Genomic_DNA"/>
</dbReference>
<dbReference type="HOGENOM" id="CLU_055403_2_0_7"/>
<reference evidence="2 3" key="1">
    <citation type="submission" date="2011-09" db="EMBL/GenBank/DDBJ databases">
        <authorList>
            <consortium name="US DOE Joint Genome Institute (JGI-PGF)"/>
            <person name="Lucas S."/>
            <person name="Han J."/>
            <person name="Lapidus A."/>
            <person name="Cheng J.-F."/>
            <person name="Goodwin L."/>
            <person name="Pitluck S."/>
            <person name="Peters L."/>
            <person name="Land M.L."/>
            <person name="Hauser L."/>
            <person name="Orellana R."/>
            <person name="Lovley D."/>
            <person name="Woyke T.J."/>
        </authorList>
    </citation>
    <scope>NUCLEOTIDE SEQUENCE [LARGE SCALE GENOMIC DNA]</scope>
    <source>
        <strain evidence="2 3">2ac9</strain>
    </source>
</reference>
<feature type="domain" description="KilA-N DNA-binding" evidence="1">
    <location>
        <begin position="14"/>
        <end position="100"/>
    </location>
</feature>
<evidence type="ECO:0000313" key="2">
    <source>
        <dbReference type="EMBL" id="EIM62550.1"/>
    </source>
</evidence>
<sequence length="145" mass="17282">MAEIELVTTEQITEKIYLIRGVQVMLDRDLAALYRVETKRLKQAVRRNMNRFPNDFMFELSKEEFADLRSRIATPTFDQRRLRYPPMVFTEQGVAMLSSVLRSDRAIQVNIQIMRTFTKMRNMISENQKLRKALEELKQQTDEDF</sequence>
<protein>
    <submittedName>
        <fullName evidence="2">ORF6N domain-containing protein</fullName>
    </submittedName>
</protein>
<organism evidence="2 3">
    <name type="scientific">Desulfobacter postgatei 2ac9</name>
    <dbReference type="NCBI Taxonomy" id="879212"/>
    <lineage>
        <taxon>Bacteria</taxon>
        <taxon>Pseudomonadati</taxon>
        <taxon>Thermodesulfobacteriota</taxon>
        <taxon>Desulfobacteria</taxon>
        <taxon>Desulfobacterales</taxon>
        <taxon>Desulfobacteraceae</taxon>
        <taxon>Desulfobacter</taxon>
    </lineage>
</organism>